<evidence type="ECO:0000313" key="3">
    <source>
        <dbReference type="Proteomes" id="UP000298009"/>
    </source>
</evidence>
<proteinExistence type="predicted"/>
<reference evidence="2" key="1">
    <citation type="journal article" date="2019" name="PLoS Negl. Trop. Dis.">
        <title>Revisiting the worldwide diversity of Leptospira species in the environment.</title>
        <authorList>
            <person name="Vincent A.T."/>
            <person name="Schiettekatte O."/>
            <person name="Bourhy P."/>
            <person name="Veyrier F.J."/>
            <person name="Picardeau M."/>
        </authorList>
    </citation>
    <scope>NUCLEOTIDE SEQUENCE [LARGE SCALE GENOMIC DNA]</scope>
    <source>
        <strain evidence="2">201800287</strain>
    </source>
</reference>
<keyword evidence="2" id="KW-0378">Hydrolase</keyword>
<dbReference type="Proteomes" id="UP000298009">
    <property type="component" value="Unassembled WGS sequence"/>
</dbReference>
<dbReference type="PANTHER" id="PTHR43546">
    <property type="entry name" value="UPF0173 METAL-DEPENDENT HYDROLASE MJ1163-RELATED"/>
    <property type="match status" value="1"/>
</dbReference>
<dbReference type="PANTHER" id="PTHR43546:SF3">
    <property type="entry name" value="UPF0173 METAL-DEPENDENT HYDROLASE MJ1163"/>
    <property type="match status" value="1"/>
</dbReference>
<dbReference type="AlphaFoldDB" id="A0A4R9I664"/>
<dbReference type="Pfam" id="PF12706">
    <property type="entry name" value="Lactamase_B_2"/>
    <property type="match status" value="1"/>
</dbReference>
<accession>A0A4R9I664</accession>
<dbReference type="GO" id="GO:0016787">
    <property type="term" value="F:hydrolase activity"/>
    <property type="evidence" value="ECO:0007669"/>
    <property type="project" value="UniProtKB-KW"/>
</dbReference>
<dbReference type="Gene3D" id="3.60.15.10">
    <property type="entry name" value="Ribonuclease Z/Hydroxyacylglutathione hydrolase-like"/>
    <property type="match status" value="1"/>
</dbReference>
<name>A0A4R9I664_9LEPT</name>
<dbReference type="InterPro" id="IPR036866">
    <property type="entry name" value="RibonucZ/Hydroxyglut_hydro"/>
</dbReference>
<dbReference type="EMBL" id="RQFK01000026">
    <property type="protein sequence ID" value="TGK81585.1"/>
    <property type="molecule type" value="Genomic_DNA"/>
</dbReference>
<protein>
    <submittedName>
        <fullName evidence="2">MBL fold metallo-hydrolase</fullName>
    </submittedName>
</protein>
<dbReference type="InterPro" id="IPR050114">
    <property type="entry name" value="UPF0173_UPF0282_UlaG_hydrolase"/>
</dbReference>
<dbReference type="SUPFAM" id="SSF56281">
    <property type="entry name" value="Metallo-hydrolase/oxidoreductase"/>
    <property type="match status" value="1"/>
</dbReference>
<keyword evidence="3" id="KW-1185">Reference proteome</keyword>
<organism evidence="2 3">
    <name type="scientific">Leptospira noumeaensis</name>
    <dbReference type="NCBI Taxonomy" id="2484964"/>
    <lineage>
        <taxon>Bacteria</taxon>
        <taxon>Pseudomonadati</taxon>
        <taxon>Spirochaetota</taxon>
        <taxon>Spirochaetia</taxon>
        <taxon>Leptospirales</taxon>
        <taxon>Leptospiraceae</taxon>
        <taxon>Leptospira</taxon>
    </lineage>
</organism>
<evidence type="ECO:0000259" key="1">
    <source>
        <dbReference type="Pfam" id="PF12706"/>
    </source>
</evidence>
<sequence length="357" mass="40037">MVCHDRFFVIFLMVMAEKTNLLKKQNLSSILLYVSFVFFFSHCVLSPSGNLTNYDSYFPHHNGTDPIPKGKVRATFLGTSSILLDDGETQILTDGFFSRPSIWKTAFSKIESDPKTVLSVIEKAKINRLQAIFVCHSHYDHVMDAPFVAKQTKAKLYGSSSTLNVGTGAGLTSEQMQKFIPGKPITIGKFTITVLESKHTPPFRILGKTNATDPNHPNIESPLIQPVKAMDFIEGGTFDFFIQHGKNKILIKSSTNFVEGALDKFNADVLFLGIAQISLQSISFQDEYLNQTIQTLKPKLIIPIHWDNFFKSLSEPLEPNLQLGDDFDANMSSILKRTEGQKMEIKLLQGFESIDLF</sequence>
<dbReference type="InterPro" id="IPR001279">
    <property type="entry name" value="Metallo-B-lactamas"/>
</dbReference>
<comment type="caution">
    <text evidence="2">The sequence shown here is derived from an EMBL/GenBank/DDBJ whole genome shotgun (WGS) entry which is preliminary data.</text>
</comment>
<evidence type="ECO:0000313" key="2">
    <source>
        <dbReference type="EMBL" id="TGK81585.1"/>
    </source>
</evidence>
<gene>
    <name evidence="2" type="ORF">EHQ24_09775</name>
</gene>
<dbReference type="OrthoDB" id="9805728at2"/>
<feature type="domain" description="Metallo-beta-lactamase" evidence="1">
    <location>
        <begin position="122"/>
        <end position="211"/>
    </location>
</feature>